<comment type="caution">
    <text evidence="4">The sequence shown here is derived from an EMBL/GenBank/DDBJ whole genome shotgun (WGS) entry which is preliminary data.</text>
</comment>
<evidence type="ECO:0008006" key="6">
    <source>
        <dbReference type="Google" id="ProtNLM"/>
    </source>
</evidence>
<gene>
    <name evidence="4" type="ORF">BSK56_29775</name>
</gene>
<dbReference type="EMBL" id="MPTB01000057">
    <property type="protein sequence ID" value="OMD39197.1"/>
    <property type="molecule type" value="Genomic_DNA"/>
</dbReference>
<dbReference type="InterPro" id="IPR003788">
    <property type="entry name" value="NDUFAF7"/>
</dbReference>
<dbReference type="Proteomes" id="UP000187412">
    <property type="component" value="Unassembled WGS sequence"/>
</dbReference>
<keyword evidence="1" id="KW-0489">Methyltransferase</keyword>
<dbReference type="InterPro" id="IPR038375">
    <property type="entry name" value="NDUFAF7_sf"/>
</dbReference>
<organism evidence="4 5">
    <name type="scientific">Paenibacillus borealis</name>
    <dbReference type="NCBI Taxonomy" id="160799"/>
    <lineage>
        <taxon>Bacteria</taxon>
        <taxon>Bacillati</taxon>
        <taxon>Bacillota</taxon>
        <taxon>Bacilli</taxon>
        <taxon>Bacillales</taxon>
        <taxon>Paenibacillaceae</taxon>
        <taxon>Paenibacillus</taxon>
    </lineage>
</organism>
<dbReference type="InterPro" id="IPR011990">
    <property type="entry name" value="TPR-like_helical_dom_sf"/>
</dbReference>
<dbReference type="InterPro" id="IPR029063">
    <property type="entry name" value="SAM-dependent_MTases_sf"/>
</dbReference>
<sequence>MTNSEQQRYRFSEAPIWELQRSYYEELGLQAWKNDQVPQYITSNPMIGTAYAEMIFGFLQDRYALGQTDEPVIILEMGAGAGRLAFQVLQKLSELIDYAGIKLPPFQYVMSDLPVKNIAGWQQHPGLIPFVQQGILDFARFDAVHDTELHLTHSGNVIHVGGLKQPLLVIANYFFDSIQQELLYIDEGKIYECEVSLKYPEEAESMGTSEVLKGIIPEYHYSRAAGYEEKSYPYHVVADYYRKKLEDTHILFPATALACMERLDSLSQAGFLLLTADKGDHRLENWEFAEPPKLMHHGSISLTANYHAMQYFFEQKGALSLFTPHHYKNLNVGCILKLKDPASHVHTRLAYRRFVDRFGPDDFFSLKVWVDQNFDSIGLQQILAFWRLGGYDAELFIQSAERISSLLEDANDEELLDLQHGIQQMWAGYYPMPQRYDLALDSGLLLFEMDMYRDARMFLERSLHESEEEPVITVLYCLAICSYELEDMEAALDYTCKALVLEPEHEEALDLLAALSEG</sequence>
<name>A0ABX3GZI0_PAEBO</name>
<accession>A0ABX3GZI0</accession>
<keyword evidence="3" id="KW-0802">TPR repeat</keyword>
<evidence type="ECO:0000256" key="3">
    <source>
        <dbReference type="PROSITE-ProRule" id="PRU00339"/>
    </source>
</evidence>
<keyword evidence="5" id="KW-1185">Reference proteome</keyword>
<dbReference type="Gene3D" id="3.40.50.12710">
    <property type="match status" value="1"/>
</dbReference>
<feature type="repeat" description="TPR" evidence="3">
    <location>
        <begin position="472"/>
        <end position="505"/>
    </location>
</feature>
<evidence type="ECO:0000256" key="2">
    <source>
        <dbReference type="ARBA" id="ARBA00022679"/>
    </source>
</evidence>
<reference evidence="4 5" key="1">
    <citation type="submission" date="2016-10" db="EMBL/GenBank/DDBJ databases">
        <title>Paenibacillus species isolates.</title>
        <authorList>
            <person name="Beno S.M."/>
        </authorList>
    </citation>
    <scope>NUCLEOTIDE SEQUENCE [LARGE SCALE GENOMIC DNA]</scope>
    <source>
        <strain evidence="4 5">FSL H7-0744</strain>
    </source>
</reference>
<dbReference type="Pfam" id="PF02636">
    <property type="entry name" value="Methyltransf_28"/>
    <property type="match status" value="1"/>
</dbReference>
<evidence type="ECO:0000313" key="5">
    <source>
        <dbReference type="Proteomes" id="UP000187412"/>
    </source>
</evidence>
<evidence type="ECO:0000313" key="4">
    <source>
        <dbReference type="EMBL" id="OMD39197.1"/>
    </source>
</evidence>
<dbReference type="InterPro" id="IPR019734">
    <property type="entry name" value="TPR_rpt"/>
</dbReference>
<evidence type="ECO:0000256" key="1">
    <source>
        <dbReference type="ARBA" id="ARBA00022603"/>
    </source>
</evidence>
<dbReference type="SUPFAM" id="SSF48452">
    <property type="entry name" value="TPR-like"/>
    <property type="match status" value="1"/>
</dbReference>
<dbReference type="PROSITE" id="PS50005">
    <property type="entry name" value="TPR"/>
    <property type="match status" value="1"/>
</dbReference>
<dbReference type="SUPFAM" id="SSF53335">
    <property type="entry name" value="S-adenosyl-L-methionine-dependent methyltransferases"/>
    <property type="match status" value="1"/>
</dbReference>
<keyword evidence="2" id="KW-0808">Transferase</keyword>
<dbReference type="RefSeq" id="WP_076114045.1">
    <property type="nucleotide sequence ID" value="NZ_MPTB01000057.1"/>
</dbReference>
<protein>
    <recommendedName>
        <fullName evidence="6">Tetratricopeptide repeat protein</fullName>
    </recommendedName>
</protein>
<dbReference type="Gene3D" id="1.25.40.10">
    <property type="entry name" value="Tetratricopeptide repeat domain"/>
    <property type="match status" value="1"/>
</dbReference>
<proteinExistence type="predicted"/>